<keyword evidence="2" id="KW-1185">Reference proteome</keyword>
<name>A0ABM9NW68_9FLAO</name>
<accession>A0ABM9NW68</accession>
<dbReference type="InterPro" id="IPR021428">
    <property type="entry name" value="DUF3078"/>
</dbReference>
<sequence length="287" mass="33132">MIKKLLLVILLLSKVTFSQEEKVQQEKKQDSIPKKWNTITKLAFILNQSTFSNWVAGGTNTVAGNLNVNYEFNYKKNNWNWDNKITSAYGLSYVDKQGVRKTDDRIEYNSLLGYKSKKDWFFSFFNNLKTQFTRGYDYTQTPKLVISDFFSPAYLSFGPGMLWKKSDHKFINIAPSSSRFTFVSPEFSGKYGVDEGQTSSFGLGFNLSSYYKFSITENLTMENILALYADYLDNPQNVDVDYQINFLVKISKYFSTNLGFHTIIDDNASKNIQFKQLFGLGVNYVFL</sequence>
<dbReference type="Proteomes" id="UP001497416">
    <property type="component" value="Unassembled WGS sequence"/>
</dbReference>
<dbReference type="EMBL" id="CAXIXY010000003">
    <property type="protein sequence ID" value="CAL2081049.1"/>
    <property type="molecule type" value="Genomic_DNA"/>
</dbReference>
<reference evidence="1 2" key="1">
    <citation type="submission" date="2024-05" db="EMBL/GenBank/DDBJ databases">
        <authorList>
            <person name="Duchaud E."/>
        </authorList>
    </citation>
    <scope>NUCLEOTIDE SEQUENCE [LARGE SCALE GENOMIC DNA]</scope>
    <source>
        <strain evidence="1">Ena-SAMPLE-TAB-13-05-2024-13:56:06:370-140302</strain>
    </source>
</reference>
<organism evidence="1 2">
    <name type="scientific">Tenacibaculum platacis</name>
    <dbReference type="NCBI Taxonomy" id="3137852"/>
    <lineage>
        <taxon>Bacteria</taxon>
        <taxon>Pseudomonadati</taxon>
        <taxon>Bacteroidota</taxon>
        <taxon>Flavobacteriia</taxon>
        <taxon>Flavobacteriales</taxon>
        <taxon>Flavobacteriaceae</taxon>
        <taxon>Tenacibaculum</taxon>
    </lineage>
</organism>
<dbReference type="RefSeq" id="WP_348710947.1">
    <property type="nucleotide sequence ID" value="NZ_CAXIXY010000003.1"/>
</dbReference>
<evidence type="ECO:0000313" key="2">
    <source>
        <dbReference type="Proteomes" id="UP001497416"/>
    </source>
</evidence>
<dbReference type="Pfam" id="PF11276">
    <property type="entry name" value="DUF3078"/>
    <property type="match status" value="1"/>
</dbReference>
<gene>
    <name evidence="1" type="ORF">T190607A01A_11132</name>
</gene>
<protein>
    <submittedName>
        <fullName evidence="1">DUF3078 family protein</fullName>
    </submittedName>
</protein>
<proteinExistence type="predicted"/>
<comment type="caution">
    <text evidence="1">The sequence shown here is derived from an EMBL/GenBank/DDBJ whole genome shotgun (WGS) entry which is preliminary data.</text>
</comment>
<evidence type="ECO:0000313" key="1">
    <source>
        <dbReference type="EMBL" id="CAL2081049.1"/>
    </source>
</evidence>